<dbReference type="EMBL" id="VXRY01000021">
    <property type="protein sequence ID" value="MXY32584.1"/>
    <property type="molecule type" value="Genomic_DNA"/>
</dbReference>
<reference evidence="4" key="1">
    <citation type="submission" date="2019-09" db="EMBL/GenBank/DDBJ databases">
        <title>Characterisation of the sponge microbiome using genome-centric metagenomics.</title>
        <authorList>
            <person name="Engelberts J.P."/>
            <person name="Robbins S.J."/>
            <person name="De Goeij J.M."/>
            <person name="Aranda M."/>
            <person name="Bell S.C."/>
            <person name="Webster N.S."/>
        </authorList>
    </citation>
    <scope>NUCLEOTIDE SEQUENCE</scope>
    <source>
        <strain evidence="4">SB0664_bin_43</strain>
    </source>
</reference>
<evidence type="ECO:0000259" key="3">
    <source>
        <dbReference type="Pfam" id="PF02525"/>
    </source>
</evidence>
<accession>A0A6B0XV81</accession>
<comment type="similarity">
    <text evidence="1">Belongs to the NAD(P)H dehydrogenase (quinone) family.</text>
</comment>
<organism evidence="4">
    <name type="scientific">Boseongicola sp. SB0664_bin_43</name>
    <dbReference type="NCBI Taxonomy" id="2604844"/>
    <lineage>
        <taxon>Bacteria</taxon>
        <taxon>Pseudomonadati</taxon>
        <taxon>Pseudomonadota</taxon>
        <taxon>Alphaproteobacteria</taxon>
        <taxon>Rhodobacterales</taxon>
        <taxon>Paracoccaceae</taxon>
        <taxon>Boseongicola</taxon>
    </lineage>
</organism>
<proteinExistence type="inferred from homology"/>
<dbReference type="Pfam" id="PF02525">
    <property type="entry name" value="Flavodoxin_2"/>
    <property type="match status" value="1"/>
</dbReference>
<dbReference type="Gene3D" id="3.40.50.360">
    <property type="match status" value="1"/>
</dbReference>
<dbReference type="InterPro" id="IPR029039">
    <property type="entry name" value="Flavoprotein-like_sf"/>
</dbReference>
<dbReference type="AlphaFoldDB" id="A0A6B0XV81"/>
<evidence type="ECO:0000313" key="4">
    <source>
        <dbReference type="EMBL" id="MXY32584.1"/>
    </source>
</evidence>
<name>A0A6B0XV81_9RHOB</name>
<dbReference type="InterPro" id="IPR051545">
    <property type="entry name" value="NAD(P)H_dehydrogenase_qn"/>
</dbReference>
<evidence type="ECO:0000256" key="2">
    <source>
        <dbReference type="ARBA" id="ARBA00023002"/>
    </source>
</evidence>
<dbReference type="PANTHER" id="PTHR10204:SF34">
    <property type="entry name" value="NAD(P)H DEHYDROGENASE [QUINONE] 1 ISOFORM 1"/>
    <property type="match status" value="1"/>
</dbReference>
<feature type="domain" description="Flavodoxin-like fold" evidence="3">
    <location>
        <begin position="1"/>
        <end position="193"/>
    </location>
</feature>
<sequence length="244" mass="27654">MHALIVHCHPEPASFNGALTEVTKATLRERGYSVAISDLYRQGFDPCERAVHYANRNNGTVFSPLDEQRHAFETDTLPEEVQREIALLERADLVVFQFPIWWHGQPAMLKGWFDRVFVNGGLYSSEVRYDRGFFRGRTAVCSVTAGAPEAAFGPCSRGGDIEQILWSTHYSLHYMGFRVLPPFVALGIQGHGYAYEDHDSIDCRLARCREAWKERLKDLDRDAPLRFQGWDDWDADGSAKAAKG</sequence>
<dbReference type="SUPFAM" id="SSF52218">
    <property type="entry name" value="Flavoproteins"/>
    <property type="match status" value="1"/>
</dbReference>
<dbReference type="InterPro" id="IPR003680">
    <property type="entry name" value="Flavodoxin_fold"/>
</dbReference>
<gene>
    <name evidence="4" type="ORF">F4Y60_00520</name>
</gene>
<dbReference type="PANTHER" id="PTHR10204">
    <property type="entry name" value="NAD P H OXIDOREDUCTASE-RELATED"/>
    <property type="match status" value="1"/>
</dbReference>
<dbReference type="GO" id="GO:0003955">
    <property type="term" value="F:NAD(P)H dehydrogenase (quinone) activity"/>
    <property type="evidence" value="ECO:0007669"/>
    <property type="project" value="TreeGrafter"/>
</dbReference>
<evidence type="ECO:0000256" key="1">
    <source>
        <dbReference type="ARBA" id="ARBA00006252"/>
    </source>
</evidence>
<protein>
    <submittedName>
        <fullName evidence="4">NAD(P)H-dependent oxidoreductase</fullName>
    </submittedName>
</protein>
<dbReference type="GO" id="GO:0005829">
    <property type="term" value="C:cytosol"/>
    <property type="evidence" value="ECO:0007669"/>
    <property type="project" value="TreeGrafter"/>
</dbReference>
<keyword evidence="2" id="KW-0560">Oxidoreductase</keyword>
<comment type="caution">
    <text evidence="4">The sequence shown here is derived from an EMBL/GenBank/DDBJ whole genome shotgun (WGS) entry which is preliminary data.</text>
</comment>